<dbReference type="InterPro" id="IPR051540">
    <property type="entry name" value="S-2-haloacid_dehalogenase"/>
</dbReference>
<dbReference type="PANTHER" id="PTHR43316">
    <property type="entry name" value="HYDROLASE, HALOACID DELAHOGENASE-RELATED"/>
    <property type="match status" value="1"/>
</dbReference>
<dbReference type="EMBL" id="KN846969">
    <property type="protein sequence ID" value="KIW85146.1"/>
    <property type="molecule type" value="Genomic_DNA"/>
</dbReference>
<dbReference type="GO" id="GO:0016787">
    <property type="term" value="F:hydrolase activity"/>
    <property type="evidence" value="ECO:0007669"/>
    <property type="project" value="UniProtKB-KW"/>
</dbReference>
<dbReference type="InterPro" id="IPR036412">
    <property type="entry name" value="HAD-like_sf"/>
</dbReference>
<reference evidence="2 3" key="1">
    <citation type="submission" date="2015-01" db="EMBL/GenBank/DDBJ databases">
        <title>The Genome Sequence of Fonsecaea pedrosoi CBS 271.37.</title>
        <authorList>
            <consortium name="The Broad Institute Genomics Platform"/>
            <person name="Cuomo C."/>
            <person name="de Hoog S."/>
            <person name="Gorbushina A."/>
            <person name="Stielow B."/>
            <person name="Teixiera M."/>
            <person name="Abouelleil A."/>
            <person name="Chapman S.B."/>
            <person name="Priest M."/>
            <person name="Young S.K."/>
            <person name="Wortman J."/>
            <person name="Nusbaum C."/>
            <person name="Birren B."/>
        </authorList>
    </citation>
    <scope>NUCLEOTIDE SEQUENCE [LARGE SCALE GENOMIC DNA]</scope>
    <source>
        <strain evidence="2 3">CBS 271.37</strain>
    </source>
</reference>
<keyword evidence="1" id="KW-0378">Hydrolase</keyword>
<gene>
    <name evidence="2" type="ORF">Z517_00535</name>
</gene>
<proteinExistence type="predicted"/>
<dbReference type="PANTHER" id="PTHR43316:SF9">
    <property type="entry name" value="ACID DEHALOGENASE, PUTATIVE (AFU_ORTHOLOGUE AFUA_6G14460)-RELATED"/>
    <property type="match status" value="1"/>
</dbReference>
<keyword evidence="3" id="KW-1185">Reference proteome</keyword>
<name>A0A0D2E4Y5_9EURO</name>
<dbReference type="Proteomes" id="UP000053029">
    <property type="component" value="Unassembled WGS sequence"/>
</dbReference>
<sequence length="246" mass="27535">MAKLTDFRLLCFDVYGTLIDWETGIVEGLKPLSEPHKLTRDQTLALYHELEKEQQLKTPEMPYAQLVAAVYPQFAARVSSGGDTTATAPSAQECEAFGQSVGAWPAFPDTVDALRRLSRHYKLVVLSNVDRASFAATNAGPLGGVRFDKIITAQDVGSYKPDLRNFEYMLEAVKAEFGVEKHQVLQTAQSQFHDHHPAREVGIKSVWIERRGTMGNRDREVYDWKFVTLGDMADAVEREVELASKS</sequence>
<dbReference type="Gene3D" id="3.40.50.1000">
    <property type="entry name" value="HAD superfamily/HAD-like"/>
    <property type="match status" value="1"/>
</dbReference>
<dbReference type="InterPro" id="IPR023214">
    <property type="entry name" value="HAD_sf"/>
</dbReference>
<protein>
    <submittedName>
        <fullName evidence="2">Haloacid dehalogenase, type II</fullName>
    </submittedName>
</protein>
<dbReference type="SFLD" id="SFLDG01129">
    <property type="entry name" value="C1.5:_HAD__Beta-PGM__Phosphata"/>
    <property type="match status" value="1"/>
</dbReference>
<dbReference type="VEuPathDB" id="FungiDB:Z517_00535"/>
<dbReference type="AlphaFoldDB" id="A0A0D2E4Y5"/>
<dbReference type="RefSeq" id="XP_013288954.1">
    <property type="nucleotide sequence ID" value="XM_013433500.1"/>
</dbReference>
<dbReference type="HOGENOM" id="CLU_045011_3_2_1"/>
<dbReference type="Gene3D" id="1.10.150.750">
    <property type="match status" value="1"/>
</dbReference>
<dbReference type="OrthoDB" id="444127at2759"/>
<evidence type="ECO:0000313" key="2">
    <source>
        <dbReference type="EMBL" id="KIW85146.1"/>
    </source>
</evidence>
<accession>A0A0D2E4Y5</accession>
<organism evidence="2 3">
    <name type="scientific">Fonsecaea pedrosoi CBS 271.37</name>
    <dbReference type="NCBI Taxonomy" id="1442368"/>
    <lineage>
        <taxon>Eukaryota</taxon>
        <taxon>Fungi</taxon>
        <taxon>Dikarya</taxon>
        <taxon>Ascomycota</taxon>
        <taxon>Pezizomycotina</taxon>
        <taxon>Eurotiomycetes</taxon>
        <taxon>Chaetothyriomycetidae</taxon>
        <taxon>Chaetothyriales</taxon>
        <taxon>Herpotrichiellaceae</taxon>
        <taxon>Fonsecaea</taxon>
    </lineage>
</organism>
<evidence type="ECO:0000313" key="3">
    <source>
        <dbReference type="Proteomes" id="UP000053029"/>
    </source>
</evidence>
<dbReference type="SFLD" id="SFLDS00003">
    <property type="entry name" value="Haloacid_Dehalogenase"/>
    <property type="match status" value="1"/>
</dbReference>
<dbReference type="Pfam" id="PF00702">
    <property type="entry name" value="Hydrolase"/>
    <property type="match status" value="1"/>
</dbReference>
<dbReference type="GeneID" id="25300025"/>
<evidence type="ECO:0000256" key="1">
    <source>
        <dbReference type="ARBA" id="ARBA00022801"/>
    </source>
</evidence>
<dbReference type="SUPFAM" id="SSF56784">
    <property type="entry name" value="HAD-like"/>
    <property type="match status" value="1"/>
</dbReference>